<feature type="compositionally biased region" description="Basic and acidic residues" evidence="1">
    <location>
        <begin position="293"/>
        <end position="303"/>
    </location>
</feature>
<protein>
    <submittedName>
        <fullName evidence="2">Uncharacterized protein</fullName>
    </submittedName>
</protein>
<feature type="region of interest" description="Disordered" evidence="1">
    <location>
        <begin position="282"/>
        <end position="303"/>
    </location>
</feature>
<proteinExistence type="predicted"/>
<reference evidence="2" key="1">
    <citation type="submission" date="2015-11" db="EMBL/GenBank/DDBJ databases">
        <title>De novo transcriptome assembly of four potential Pierce s Disease insect vectors from Arizona vineyards.</title>
        <authorList>
            <person name="Tassone E.E."/>
        </authorList>
    </citation>
    <scope>NUCLEOTIDE SEQUENCE</scope>
</reference>
<feature type="non-terminal residue" evidence="2">
    <location>
        <position position="338"/>
    </location>
</feature>
<evidence type="ECO:0000313" key="2">
    <source>
        <dbReference type="EMBL" id="JAT27178.1"/>
    </source>
</evidence>
<evidence type="ECO:0000256" key="1">
    <source>
        <dbReference type="SAM" id="MobiDB-lite"/>
    </source>
</evidence>
<feature type="compositionally biased region" description="Polar residues" evidence="1">
    <location>
        <begin position="282"/>
        <end position="292"/>
    </location>
</feature>
<name>A0A1B6LU18_9HEMI</name>
<dbReference type="AlphaFoldDB" id="A0A1B6LU18"/>
<feature type="non-terminal residue" evidence="2">
    <location>
        <position position="1"/>
    </location>
</feature>
<accession>A0A1B6LU18</accession>
<feature type="region of interest" description="Disordered" evidence="1">
    <location>
        <begin position="123"/>
        <end position="146"/>
    </location>
</feature>
<sequence length="338" mass="37524">TTEGNEIELSSSAIGFFTDNPIRTDSPSLCRDYQHISTGVLGMQRYSNVELDRGDEACVGEGHPVVNPFSNHGGIVIFESPFCNLQRDVSSRNLTTDNKDMFEKDSCNVNTFEETDFSSLQPSFDSLQSEANGGEESSDRFTCINDNDLSMSSESDSLDFHMWSSNVEFGDPSDNGSKEMDFDSIISAPNLNEALKKLEIHIQDKGDNFQWLSARTPSPSLQSLEKYFKDGLPCFDTDEFHSEVSGGMLIGGESKEDSDWCSEAATLTSVWATPYETLPECSSSTVSGQTEYTEGKDHEDDSHVDWIISPYQYPRVLLGNTAQMSIIDEEEDSRKSDP</sequence>
<gene>
    <name evidence="2" type="ORF">g.50685</name>
</gene>
<dbReference type="EMBL" id="GEBQ01012799">
    <property type="protein sequence ID" value="JAT27178.1"/>
    <property type="molecule type" value="Transcribed_RNA"/>
</dbReference>
<organism evidence="2">
    <name type="scientific">Graphocephala atropunctata</name>
    <dbReference type="NCBI Taxonomy" id="36148"/>
    <lineage>
        <taxon>Eukaryota</taxon>
        <taxon>Metazoa</taxon>
        <taxon>Ecdysozoa</taxon>
        <taxon>Arthropoda</taxon>
        <taxon>Hexapoda</taxon>
        <taxon>Insecta</taxon>
        <taxon>Pterygota</taxon>
        <taxon>Neoptera</taxon>
        <taxon>Paraneoptera</taxon>
        <taxon>Hemiptera</taxon>
        <taxon>Auchenorrhyncha</taxon>
        <taxon>Membracoidea</taxon>
        <taxon>Cicadellidae</taxon>
        <taxon>Cicadellinae</taxon>
        <taxon>Cicadellini</taxon>
        <taxon>Graphocephala</taxon>
    </lineage>
</organism>